<gene>
    <name evidence="1" type="ORF">UFOPK3564_00296</name>
</gene>
<name>A0A6J7FWA1_9ZZZZ</name>
<organism evidence="1">
    <name type="scientific">freshwater metagenome</name>
    <dbReference type="NCBI Taxonomy" id="449393"/>
    <lineage>
        <taxon>unclassified sequences</taxon>
        <taxon>metagenomes</taxon>
        <taxon>ecological metagenomes</taxon>
    </lineage>
</organism>
<sequence>MAPSRPPRAESSAVLPLKRQVWEDARVAEAAWSRALATHRDAKPASRGLRVRLRATSAAAAEMAAVAREAEAAGLAWAVLGPSHGSVDALPGELAAPNRWPCAEWAAVERAERGAVTVARAGTLGEVAEVFDVLAGALARLADVAGKPDELGADVPARGANT</sequence>
<evidence type="ECO:0000313" key="1">
    <source>
        <dbReference type="EMBL" id="CAB4895913.1"/>
    </source>
</evidence>
<dbReference type="AlphaFoldDB" id="A0A6J7FWA1"/>
<proteinExistence type="predicted"/>
<reference evidence="1" key="1">
    <citation type="submission" date="2020-05" db="EMBL/GenBank/DDBJ databases">
        <authorList>
            <person name="Chiriac C."/>
            <person name="Salcher M."/>
            <person name="Ghai R."/>
            <person name="Kavagutti S V."/>
        </authorList>
    </citation>
    <scope>NUCLEOTIDE SEQUENCE</scope>
</reference>
<protein>
    <submittedName>
        <fullName evidence="1">Unannotated protein</fullName>
    </submittedName>
</protein>
<accession>A0A6J7FWA1</accession>
<dbReference type="EMBL" id="CAFBMK010000009">
    <property type="protein sequence ID" value="CAB4895913.1"/>
    <property type="molecule type" value="Genomic_DNA"/>
</dbReference>